<evidence type="ECO:0000313" key="6">
    <source>
        <dbReference type="Proteomes" id="UP000244378"/>
    </source>
</evidence>
<organism evidence="5 6">
    <name type="scientific">Cronobacter muytjensii</name>
    <dbReference type="NCBI Taxonomy" id="413501"/>
    <lineage>
        <taxon>Bacteria</taxon>
        <taxon>Pseudomonadati</taxon>
        <taxon>Pseudomonadota</taxon>
        <taxon>Gammaproteobacteria</taxon>
        <taxon>Enterobacterales</taxon>
        <taxon>Enterobacteriaceae</taxon>
        <taxon>Cronobacter</taxon>
    </lineage>
</organism>
<sequence>MDRDTLVTLLEYKRWADAGTLASVRAVDETAHPEKRRLMQRLMNHIYVVDRIFQANLTGQAHGYTALNTPQTPTVEALETNLRESTNGYIALVGAMSEADFAKTIRFQFTDGGPGEMKAIDMFTHMLFHGTYHRGAVGWLVAECGGSAFKDVMTIFLRERHR</sequence>
<gene>
    <name evidence="5" type="ORF">AUN14_05295</name>
    <name evidence="4" type="ORF">FZI19_03625</name>
</gene>
<evidence type="ECO:0000313" key="7">
    <source>
        <dbReference type="Proteomes" id="UP000469927"/>
    </source>
</evidence>
<evidence type="ECO:0000256" key="2">
    <source>
        <dbReference type="ARBA" id="ARBA00022723"/>
    </source>
</evidence>
<keyword evidence="7" id="KW-1185">Reference proteome</keyword>
<dbReference type="PANTHER" id="PTHR37302">
    <property type="entry name" value="SLR1116 PROTEIN"/>
    <property type="match status" value="1"/>
</dbReference>
<dbReference type="Proteomes" id="UP000469927">
    <property type="component" value="Unassembled WGS sequence"/>
</dbReference>
<dbReference type="InterPro" id="IPR034660">
    <property type="entry name" value="DinB/YfiT-like"/>
</dbReference>
<dbReference type="EMBL" id="MSAE01000006">
    <property type="protein sequence ID" value="PUX16678.1"/>
    <property type="molecule type" value="Genomic_DNA"/>
</dbReference>
<protein>
    <submittedName>
        <fullName evidence="5">Diguanylate cyclase</fullName>
    </submittedName>
</protein>
<dbReference type="OrthoDB" id="9807509at2"/>
<reference evidence="4 7" key="2">
    <citation type="submission" date="2019-08" db="EMBL/GenBank/DDBJ databases">
        <title>Prevalence, distribution, and phylogeny of type two toxin-antitoxin genes possessed by Cronobacter species where C. sakazakii homologs follow sequence type lineages.</title>
        <authorList>
            <person name="Finkelstein S."/>
            <person name="Negrete F."/>
            <person name="Jang H."/>
            <person name="Gopinath G.R."/>
            <person name="Tall B.D."/>
        </authorList>
    </citation>
    <scope>NUCLEOTIDE SEQUENCE [LARGE SCALE GENOMIC DNA]</scope>
    <source>
        <strain evidence="4 7">MOD1_GK1257</strain>
    </source>
</reference>
<comment type="similarity">
    <text evidence="1">Belongs to the DinB family.</text>
</comment>
<keyword evidence="2 3" id="KW-0479">Metal-binding</keyword>
<dbReference type="PANTHER" id="PTHR37302:SF1">
    <property type="entry name" value="PROTEIN DINB"/>
    <property type="match status" value="1"/>
</dbReference>
<evidence type="ECO:0000256" key="1">
    <source>
        <dbReference type="ARBA" id="ARBA00008635"/>
    </source>
</evidence>
<evidence type="ECO:0000256" key="3">
    <source>
        <dbReference type="PIRSR" id="PIRSR607837-1"/>
    </source>
</evidence>
<reference evidence="5 6" key="1">
    <citation type="submission" date="2016-12" db="EMBL/GenBank/DDBJ databases">
        <title>Analysis of the Molecular Diversity Among Cronobacter Species Isolated from Filth Flies Using a Pan Genomic DNA Microarray.</title>
        <authorList>
            <person name="Pava-Ripoll M."/>
            <person name="Tall B."/>
            <person name="Farber J."/>
            <person name="Fanning S."/>
            <person name="Lehner A."/>
            <person name="Stephan R."/>
            <person name="Pagotto F."/>
            <person name="Iverson C."/>
            <person name="Ziobro G."/>
            <person name="Miller A."/>
            <person name="Pearson R."/>
            <person name="Yan Q."/>
            <person name="Kim M."/>
            <person name="Jeong S."/>
            <person name="Park J."/>
            <person name="Jun S."/>
            <person name="Choi H."/>
            <person name="Chung T."/>
            <person name="Yoo Y."/>
            <person name="Park E."/>
            <person name="Hwang S."/>
            <person name="Lee B."/>
            <person name="Sathyamoorthy V."/>
            <person name="Carter L."/>
            <person name="Mammel M."/>
            <person name="Jackson S."/>
            <person name="Kothary M."/>
            <person name="Patel I."/>
            <person name="Grim C."/>
            <person name="Gopinath G."/>
            <person name="Gangiredla J."/>
            <person name="Chase H."/>
        </authorList>
    </citation>
    <scope>NUCLEOTIDE SEQUENCE [LARGE SCALE GENOMIC DNA]</scope>
    <source>
        <strain evidence="5 6">MOD1-Md1s</strain>
    </source>
</reference>
<dbReference type="GO" id="GO:0046872">
    <property type="term" value="F:metal ion binding"/>
    <property type="evidence" value="ECO:0007669"/>
    <property type="project" value="UniProtKB-KW"/>
</dbReference>
<dbReference type="Pfam" id="PF05163">
    <property type="entry name" value="DinB"/>
    <property type="match status" value="1"/>
</dbReference>
<proteinExistence type="inferred from homology"/>
<dbReference type="AlphaFoldDB" id="A0A2T7AWS1"/>
<dbReference type="Gene3D" id="1.20.120.450">
    <property type="entry name" value="dinb family like domain"/>
    <property type="match status" value="1"/>
</dbReference>
<dbReference type="Proteomes" id="UP000244378">
    <property type="component" value="Unassembled WGS sequence"/>
</dbReference>
<dbReference type="RefSeq" id="WP_075192606.1">
    <property type="nucleotide sequence ID" value="NZ_JADKNN010000061.1"/>
</dbReference>
<feature type="binding site" evidence="3">
    <location>
        <position position="45"/>
    </location>
    <ligand>
        <name>a divalent metal cation</name>
        <dbReference type="ChEBI" id="CHEBI:60240"/>
    </ligand>
</feature>
<dbReference type="SUPFAM" id="SSF109854">
    <property type="entry name" value="DinB/YfiT-like putative metalloenzymes"/>
    <property type="match status" value="1"/>
</dbReference>
<comment type="caution">
    <text evidence="5">The sequence shown here is derived from an EMBL/GenBank/DDBJ whole genome shotgun (WGS) entry which is preliminary data.</text>
</comment>
<evidence type="ECO:0000313" key="5">
    <source>
        <dbReference type="EMBL" id="PUX16678.1"/>
    </source>
</evidence>
<name>A0A2T7AWS1_9ENTR</name>
<feature type="binding site" evidence="3">
    <location>
        <position position="129"/>
    </location>
    <ligand>
        <name>a divalent metal cation</name>
        <dbReference type="ChEBI" id="CHEBI:60240"/>
    </ligand>
</feature>
<evidence type="ECO:0000313" key="4">
    <source>
        <dbReference type="EMBL" id="KAB0884783.1"/>
    </source>
</evidence>
<dbReference type="InterPro" id="IPR007837">
    <property type="entry name" value="DinB"/>
</dbReference>
<feature type="binding site" evidence="3">
    <location>
        <position position="133"/>
    </location>
    <ligand>
        <name>a divalent metal cation</name>
        <dbReference type="ChEBI" id="CHEBI:60240"/>
    </ligand>
</feature>
<accession>A0A2T7AWS1</accession>
<dbReference type="EMBL" id="WAGD01000009">
    <property type="protein sequence ID" value="KAB0884783.1"/>
    <property type="molecule type" value="Genomic_DNA"/>
</dbReference>